<accession>A0A2I6PCX6</accession>
<dbReference type="Proteomes" id="UP000240914">
    <property type="component" value="Segment"/>
</dbReference>
<gene>
    <name evidence="1" type="ORF">CLI63_00056</name>
</gene>
<proteinExistence type="predicted"/>
<sequence>MEYIGYADANAFVKISGISKDDLEKKVYSNKEFQKECMYRFGRGQKRYIKIDKAIQFIGTNLMINEYEL</sequence>
<dbReference type="EMBL" id="MG564297">
    <property type="protein sequence ID" value="AUM57577.1"/>
    <property type="molecule type" value="Genomic_DNA"/>
</dbReference>
<organism evidence="1 2">
    <name type="scientific">Staphylococcus phage UPMK_2</name>
    <dbReference type="NCBI Taxonomy" id="2029631"/>
    <lineage>
        <taxon>Viruses</taxon>
        <taxon>Duplodnaviria</taxon>
        <taxon>Heunggongvirae</taxon>
        <taxon>Uroviricota</taxon>
        <taxon>Caudoviricetes</taxon>
        <taxon>Azeredovirinae</taxon>
        <taxon>Phietavirus</taxon>
        <taxon>Phietavirus UPMK2</taxon>
    </lineage>
</organism>
<keyword evidence="2" id="KW-1185">Reference proteome</keyword>
<reference evidence="1 2" key="1">
    <citation type="submission" date="2017-11" db="EMBL/GenBank/DDBJ databases">
        <title>Genomic analyses of two novel biofilm degrading methicillin-resistant Staphylococcus aureus phages.</title>
        <authorList>
            <person name="Dakheel K.H."/>
            <person name="Abdul Rahim R."/>
            <person name="Neela V.K."/>
            <person name="Al-Obaidi J.R."/>
            <person name="Tan G.H."/>
            <person name="Mat Isa M.N.B."/>
            <person name="Yusoff K."/>
        </authorList>
    </citation>
    <scope>NUCLEOTIDE SEQUENCE [LARGE SCALE GENOMIC DNA]</scope>
</reference>
<evidence type="ECO:0000313" key="2">
    <source>
        <dbReference type="Proteomes" id="UP000240914"/>
    </source>
</evidence>
<name>A0A2I6PCX6_9CAUD</name>
<protein>
    <submittedName>
        <fullName evidence="1">Uncharacterized protein</fullName>
    </submittedName>
</protein>
<evidence type="ECO:0000313" key="1">
    <source>
        <dbReference type="EMBL" id="AUM57577.1"/>
    </source>
</evidence>